<organism evidence="2 3">
    <name type="scientific">Nephila pilipes</name>
    <name type="common">Giant wood spider</name>
    <name type="synonym">Nephila maculata</name>
    <dbReference type="NCBI Taxonomy" id="299642"/>
    <lineage>
        <taxon>Eukaryota</taxon>
        <taxon>Metazoa</taxon>
        <taxon>Ecdysozoa</taxon>
        <taxon>Arthropoda</taxon>
        <taxon>Chelicerata</taxon>
        <taxon>Arachnida</taxon>
        <taxon>Araneae</taxon>
        <taxon>Araneomorphae</taxon>
        <taxon>Entelegynae</taxon>
        <taxon>Araneoidea</taxon>
        <taxon>Nephilidae</taxon>
        <taxon>Nephila</taxon>
    </lineage>
</organism>
<accession>A0A8X6MI37</accession>
<comment type="caution">
    <text evidence="2">The sequence shown here is derived from an EMBL/GenBank/DDBJ whole genome shotgun (WGS) entry which is preliminary data.</text>
</comment>
<feature type="compositionally biased region" description="Polar residues" evidence="1">
    <location>
        <begin position="17"/>
        <end position="28"/>
    </location>
</feature>
<proteinExistence type="predicted"/>
<keyword evidence="3" id="KW-1185">Reference proteome</keyword>
<dbReference type="EMBL" id="BMAW01092564">
    <property type="protein sequence ID" value="GFS55422.1"/>
    <property type="molecule type" value="Genomic_DNA"/>
</dbReference>
<reference evidence="2" key="1">
    <citation type="submission" date="2020-08" db="EMBL/GenBank/DDBJ databases">
        <title>Multicomponent nature underlies the extraordinary mechanical properties of spider dragline silk.</title>
        <authorList>
            <person name="Kono N."/>
            <person name="Nakamura H."/>
            <person name="Mori M."/>
            <person name="Yoshida Y."/>
            <person name="Ohtoshi R."/>
            <person name="Malay A.D."/>
            <person name="Moran D.A.P."/>
            <person name="Tomita M."/>
            <person name="Numata K."/>
            <person name="Arakawa K."/>
        </authorList>
    </citation>
    <scope>NUCLEOTIDE SEQUENCE</scope>
</reference>
<feature type="region of interest" description="Disordered" evidence="1">
    <location>
        <begin position="140"/>
        <end position="172"/>
    </location>
</feature>
<protein>
    <submittedName>
        <fullName evidence="2">Uncharacterized protein</fullName>
    </submittedName>
</protein>
<dbReference type="Proteomes" id="UP000887013">
    <property type="component" value="Unassembled WGS sequence"/>
</dbReference>
<evidence type="ECO:0000313" key="3">
    <source>
        <dbReference type="Proteomes" id="UP000887013"/>
    </source>
</evidence>
<name>A0A8X6MI37_NEPPI</name>
<gene>
    <name evidence="2" type="ORF">NPIL_278341</name>
</gene>
<feature type="region of interest" description="Disordered" evidence="1">
    <location>
        <begin position="1"/>
        <end position="28"/>
    </location>
</feature>
<sequence length="172" mass="19771">MVNTIQTRSQRKKEAEQNNTSITNEDNQTEIAENIAEDVENVLPLFTRKDGDTINLNKINANEFIEVQHKSEELGPLIYKIEKGKKNENSSLLNQLEKLRIETCTLSEDKDERHVEKQEEEQKTKLLAIRQERVLEKEKDVIGENTSIGESEELGHLTQKVKKNKGNESSNL</sequence>
<dbReference type="AlphaFoldDB" id="A0A8X6MI37"/>
<evidence type="ECO:0000313" key="2">
    <source>
        <dbReference type="EMBL" id="GFS55422.1"/>
    </source>
</evidence>
<evidence type="ECO:0000256" key="1">
    <source>
        <dbReference type="SAM" id="MobiDB-lite"/>
    </source>
</evidence>